<keyword evidence="1" id="KW-0812">Transmembrane</keyword>
<feature type="transmembrane region" description="Helical" evidence="1">
    <location>
        <begin position="218"/>
        <end position="236"/>
    </location>
</feature>
<sequence length="252" mass="28532">MRRTENSYLSVASDDRWRYAPRTGVNRALTVIARSIICVSFVFMIFPTIDLAVSRWFANGAVFFLTEQPVLKGLRDFSRQSLICIIIAMLLLIGLHIFLPRRYRFCQPHKPLFVLLSFFVGPIIVVEILKVLIGRARPRDLIEFGGNADFTPVLQFSAACVRNCSFPSGEAAAAAAALSLLVLVPAKLRRIAAIALSPCLLFIAFNRVLFGAHFLSDVVFGWLFTMLAMVWIWRWMEARAKDIDKFFARTRP</sequence>
<dbReference type="InterPro" id="IPR000326">
    <property type="entry name" value="PAP2/HPO"/>
</dbReference>
<comment type="caution">
    <text evidence="5">The sequence shown here is derived from an EMBL/GenBank/DDBJ whole genome shotgun (WGS) entry which is preliminary data.</text>
</comment>
<feature type="domain" description="Phosphatidic acid phosphatase type 2/haloperoxidase" evidence="2">
    <location>
        <begin position="110"/>
        <end position="236"/>
    </location>
</feature>
<dbReference type="InterPro" id="IPR036938">
    <property type="entry name" value="PAP2/HPO_sf"/>
</dbReference>
<dbReference type="RefSeq" id="WP_210303566.1">
    <property type="nucleotide sequence ID" value="NZ_JACIGW010000001.1"/>
</dbReference>
<dbReference type="PANTHER" id="PTHR14969">
    <property type="entry name" value="SPHINGOSINE-1-PHOSPHATE PHOSPHOHYDROLASE"/>
    <property type="match status" value="1"/>
</dbReference>
<dbReference type="Pfam" id="PF01569">
    <property type="entry name" value="PAP2"/>
    <property type="match status" value="1"/>
</dbReference>
<dbReference type="SMART" id="SM00014">
    <property type="entry name" value="acidPPc"/>
    <property type="match status" value="1"/>
</dbReference>
<feature type="transmembrane region" description="Helical" evidence="1">
    <location>
        <begin position="191"/>
        <end position="212"/>
    </location>
</feature>
<dbReference type="EMBL" id="JACIHM010000001">
    <property type="protein sequence ID" value="MBB4445204.1"/>
    <property type="molecule type" value="Genomic_DNA"/>
</dbReference>
<protein>
    <submittedName>
        <fullName evidence="5">Membrane-associated phospholipid phosphatase</fullName>
    </submittedName>
</protein>
<evidence type="ECO:0000313" key="7">
    <source>
        <dbReference type="Proteomes" id="UP000524535"/>
    </source>
</evidence>
<dbReference type="Gene3D" id="1.20.144.10">
    <property type="entry name" value="Phosphatidic acid phosphatase type 2/haloperoxidase"/>
    <property type="match status" value="1"/>
</dbReference>
<dbReference type="EMBL" id="JACIGW010000001">
    <property type="protein sequence ID" value="MBB4347090.1"/>
    <property type="molecule type" value="Genomic_DNA"/>
</dbReference>
<feature type="transmembrane region" description="Helical" evidence="1">
    <location>
        <begin position="166"/>
        <end position="184"/>
    </location>
</feature>
<evidence type="ECO:0000259" key="2">
    <source>
        <dbReference type="SMART" id="SM00014"/>
    </source>
</evidence>
<feature type="transmembrane region" description="Helical" evidence="1">
    <location>
        <begin position="77"/>
        <end position="99"/>
    </location>
</feature>
<name>A0A7W6UX75_9HYPH</name>
<dbReference type="Proteomes" id="UP000520770">
    <property type="component" value="Unassembled WGS sequence"/>
</dbReference>
<feature type="transmembrane region" description="Helical" evidence="1">
    <location>
        <begin position="31"/>
        <end position="57"/>
    </location>
</feature>
<keyword evidence="1" id="KW-1133">Transmembrane helix</keyword>
<accession>A0A7W6UX75</accession>
<proteinExistence type="predicted"/>
<feature type="transmembrane region" description="Helical" evidence="1">
    <location>
        <begin position="111"/>
        <end position="133"/>
    </location>
</feature>
<evidence type="ECO:0000313" key="5">
    <source>
        <dbReference type="EMBL" id="MBB4445204.1"/>
    </source>
</evidence>
<evidence type="ECO:0000313" key="6">
    <source>
        <dbReference type="Proteomes" id="UP000520770"/>
    </source>
</evidence>
<evidence type="ECO:0000313" key="8">
    <source>
        <dbReference type="Proteomes" id="UP000576087"/>
    </source>
</evidence>
<keyword evidence="7" id="KW-1185">Reference proteome</keyword>
<keyword evidence="1" id="KW-0472">Membrane</keyword>
<dbReference type="PANTHER" id="PTHR14969:SF13">
    <property type="entry name" value="AT30094P"/>
    <property type="match status" value="1"/>
</dbReference>
<gene>
    <name evidence="4" type="ORF">GGE31_000987</name>
    <name evidence="3" type="ORF">GGE33_000798</name>
    <name evidence="5" type="ORF">GGE35_000986</name>
</gene>
<dbReference type="Proteomes" id="UP000576087">
    <property type="component" value="Unassembled WGS sequence"/>
</dbReference>
<dbReference type="SUPFAM" id="SSF48317">
    <property type="entry name" value="Acid phosphatase/Vanadium-dependent haloperoxidase"/>
    <property type="match status" value="1"/>
</dbReference>
<dbReference type="EMBL" id="JACIGY010000001">
    <property type="protein sequence ID" value="MBB4410516.1"/>
    <property type="molecule type" value="Genomic_DNA"/>
</dbReference>
<reference evidence="6 7" key="1">
    <citation type="submission" date="2020-08" db="EMBL/GenBank/DDBJ databases">
        <title>Genomic Encyclopedia of Type Strains, Phase IV (KMG-V): Genome sequencing to study the core and pangenomes of soil and plant-associated prokaryotes.</title>
        <authorList>
            <person name="Whitman W."/>
        </authorList>
    </citation>
    <scope>NUCLEOTIDE SEQUENCE [LARGE SCALE GENOMIC DNA]</scope>
    <source>
        <strain evidence="4 7">SEMIA 444</strain>
        <strain evidence="3 6">SEMIA 448</strain>
        <strain evidence="5 8">SEMIA 452</strain>
    </source>
</reference>
<evidence type="ECO:0000313" key="4">
    <source>
        <dbReference type="EMBL" id="MBB4410516.1"/>
    </source>
</evidence>
<dbReference type="AlphaFoldDB" id="A0A7W6UX75"/>
<organism evidence="5 8">
    <name type="scientific">Aliirhizobium cellulosilyticum</name>
    <dbReference type="NCBI Taxonomy" id="393664"/>
    <lineage>
        <taxon>Bacteria</taxon>
        <taxon>Pseudomonadati</taxon>
        <taxon>Pseudomonadota</taxon>
        <taxon>Alphaproteobacteria</taxon>
        <taxon>Hyphomicrobiales</taxon>
        <taxon>Rhizobiaceae</taxon>
        <taxon>Aliirhizobium</taxon>
    </lineage>
</organism>
<evidence type="ECO:0000256" key="1">
    <source>
        <dbReference type="SAM" id="Phobius"/>
    </source>
</evidence>
<dbReference type="Proteomes" id="UP000524535">
    <property type="component" value="Unassembled WGS sequence"/>
</dbReference>
<evidence type="ECO:0000313" key="3">
    <source>
        <dbReference type="EMBL" id="MBB4347090.1"/>
    </source>
</evidence>